<name>A0AAD6C5M9_9EURO</name>
<dbReference type="PANTHER" id="PTHR33481:SF1">
    <property type="entry name" value="ENDONUCLEASE_EXONUCLEASE_PHOSPHATASE DOMAIN-CONTAINING PROTEIN-RELATED"/>
    <property type="match status" value="1"/>
</dbReference>
<accession>A0AAD6C5M9</accession>
<keyword evidence="5" id="KW-1185">Reference proteome</keyword>
<feature type="domain" description="Reverse transcriptase" evidence="2">
    <location>
        <begin position="519"/>
        <end position="637"/>
    </location>
</feature>
<dbReference type="AlphaFoldDB" id="A0AAD6C5M9"/>
<dbReference type="InterPro" id="IPR036691">
    <property type="entry name" value="Endo/exonu/phosph_ase_sf"/>
</dbReference>
<dbReference type="Pfam" id="PF14529">
    <property type="entry name" value="Exo_endo_phos_2"/>
    <property type="match status" value="1"/>
</dbReference>
<dbReference type="CDD" id="cd01650">
    <property type="entry name" value="RT_nLTR_like"/>
    <property type="match status" value="1"/>
</dbReference>
<dbReference type="InterPro" id="IPR000477">
    <property type="entry name" value="RT_dom"/>
</dbReference>
<evidence type="ECO:0000313" key="5">
    <source>
        <dbReference type="Proteomes" id="UP001213681"/>
    </source>
</evidence>
<feature type="region of interest" description="Disordered" evidence="1">
    <location>
        <begin position="1060"/>
        <end position="1092"/>
    </location>
</feature>
<dbReference type="GO" id="GO:0003824">
    <property type="term" value="F:catalytic activity"/>
    <property type="evidence" value="ECO:0007669"/>
    <property type="project" value="InterPro"/>
</dbReference>
<evidence type="ECO:0000313" key="4">
    <source>
        <dbReference type="EMBL" id="KAJ5449510.1"/>
    </source>
</evidence>
<dbReference type="InterPro" id="IPR005135">
    <property type="entry name" value="Endo/exonuclease/phosphatase"/>
</dbReference>
<feature type="domain" description="Endonuclease/exonuclease/phosphatase" evidence="3">
    <location>
        <begin position="114"/>
        <end position="244"/>
    </location>
</feature>
<proteinExistence type="predicted"/>
<organism evidence="4 5">
    <name type="scientific">Penicillium daleae</name>
    <dbReference type="NCBI Taxonomy" id="63821"/>
    <lineage>
        <taxon>Eukaryota</taxon>
        <taxon>Fungi</taxon>
        <taxon>Dikarya</taxon>
        <taxon>Ascomycota</taxon>
        <taxon>Pezizomycotina</taxon>
        <taxon>Eurotiomycetes</taxon>
        <taxon>Eurotiomycetidae</taxon>
        <taxon>Eurotiales</taxon>
        <taxon>Aspergillaceae</taxon>
        <taxon>Penicillium</taxon>
    </lineage>
</organism>
<dbReference type="PANTHER" id="PTHR33481">
    <property type="entry name" value="REVERSE TRANSCRIPTASE"/>
    <property type="match status" value="1"/>
</dbReference>
<dbReference type="Pfam" id="PF00078">
    <property type="entry name" value="RVT_1"/>
    <property type="match status" value="1"/>
</dbReference>
<dbReference type="SUPFAM" id="SSF56219">
    <property type="entry name" value="DNase I-like"/>
    <property type="match status" value="1"/>
</dbReference>
<evidence type="ECO:0000256" key="1">
    <source>
        <dbReference type="SAM" id="MobiDB-lite"/>
    </source>
</evidence>
<dbReference type="InterPro" id="IPR043502">
    <property type="entry name" value="DNA/RNA_pol_sf"/>
</dbReference>
<dbReference type="Proteomes" id="UP001213681">
    <property type="component" value="Unassembled WGS sequence"/>
</dbReference>
<gene>
    <name evidence="4" type="ORF">N7458_005959</name>
</gene>
<comment type="caution">
    <text evidence="4">The sequence shown here is derived from an EMBL/GenBank/DDBJ whole genome shotgun (WGS) entry which is preliminary data.</text>
</comment>
<dbReference type="RefSeq" id="XP_056765045.1">
    <property type="nucleotide sequence ID" value="XM_056909341.1"/>
</dbReference>
<dbReference type="Gene3D" id="3.60.10.10">
    <property type="entry name" value="Endonuclease/exonuclease/phosphatase"/>
    <property type="match status" value="1"/>
</dbReference>
<evidence type="ECO:0008006" key="6">
    <source>
        <dbReference type="Google" id="ProtNLM"/>
    </source>
</evidence>
<feature type="compositionally biased region" description="Polar residues" evidence="1">
    <location>
        <begin position="1118"/>
        <end position="1130"/>
    </location>
</feature>
<dbReference type="SUPFAM" id="SSF56672">
    <property type="entry name" value="DNA/RNA polymerases"/>
    <property type="match status" value="1"/>
</dbReference>
<evidence type="ECO:0000259" key="2">
    <source>
        <dbReference type="Pfam" id="PF00078"/>
    </source>
</evidence>
<reference evidence="4" key="2">
    <citation type="journal article" date="2023" name="IMA Fungus">
        <title>Comparative genomic study of the Penicillium genus elucidates a diverse pangenome and 15 lateral gene transfer events.</title>
        <authorList>
            <person name="Petersen C."/>
            <person name="Sorensen T."/>
            <person name="Nielsen M.R."/>
            <person name="Sondergaard T.E."/>
            <person name="Sorensen J.L."/>
            <person name="Fitzpatrick D.A."/>
            <person name="Frisvad J.C."/>
            <person name="Nielsen K.L."/>
        </authorList>
    </citation>
    <scope>NUCLEOTIDE SEQUENCE</scope>
    <source>
        <strain evidence="4">IBT 16125</strain>
    </source>
</reference>
<sequence length="1262" mass="141885">MQGPALVEEHDLRRLESLALNGREIKNIAAIAHALAEANASQVSYKYLDDTVCSHSHANWTPLWPSQRHPPSGRMRPYRSMIWANKKTLPHRQVDVASPDITAVLLFTPSPTLAISVYIPPERGLDGTWTLTQGLEAIRHAHQRVRREYGDKIGILIVGDFNRHDQLWGGNRVATRRRQGEAEPIVLLMADWGLTSLLPRGIFTREEGPHRSTIDLVLASTELSGRVTRCRVHPVEHGSDHRAIETTFQSEARPTLPPTTRFSFREAPWADINRELKDLETEIIDITDRSELDATAGRLTSRISLAIRQLVPVARPSPYSKRWWTPELTALRDTYTWARNRCTRAQRYGVDLAALEDTASYLRGQYHRAIRDTKRRHWREFLDNTDNIWKAARYLQPGDRSMGIVPTLRSGDQTINDDQGKAHALLETFFPPLPNIQDESPRDRPLPDALPMETITPHEIEVALMRMASWRAPGPDALPVVVWQQIWPTAKHWVVEIFQASLRFSYFPSVWKVAKIVVIPKGGRDPSLPKSYRPISLLATLGKVLEAVVANRIAALVEKHQLLPPNHFGARRRRSCEQALNILMEKIHDAWREGKVLSLVSFDVKGAYNGVDPDVLLRRLRERRIPETLIRWVGSFCSYRRATIAVNAYQSEEMAIHHAEERSDRIRRRLYTMDGGLVGRGEHSNAPAEGHSAGVRVGGAVWRSIRGRKDIIHFTRNQRHRQLPAVPLYVDGAIVAPAPEVKILDVILDQDLRFKSHIGRAAGKGMKAVLALRRLRGLPPSVARQLFISTVASKIDYAASVWCSMRKDTIVAPGIGRPFEATQRVATQAITGVFRNTALAIAEAEAGIEPTIVRLRARIVKHWISCHTLPKDHPFWSCRASAAMQEGSYLSPFKILAKHGPQCLSDLEVIRPFPLDPWQRSLSDLITTVGSNMHELHEAGHARLWLFTSFSVRNGLIGAGLVVRVNQVDIVSSNRTVGSDDTLNAHYAHIGAVLEAVSYIETMLPRIQMSPWKMHITIVVNNPTVLLSLAKPHLQGGQALITQITEGINRLTEMGAKVNLQPPTEEDSENTAPAHSLAREATTENSEVNPPPWARVQLRASALRWARANAQRHRKDNFQQSTTGQFTRQLDSALPGPHTEMLYDCLNREKASILAQLRTGYARFNGYLHRIGRSDSDLCVCGVERETVAHFLLRCTRWNEQRRALIEAAGPHFGSLPWMLGGKAERVDGASEPNGRTWKPDIRIVRAVIAFAMETERLVVEG</sequence>
<feature type="region of interest" description="Disordered" evidence="1">
    <location>
        <begin position="1109"/>
        <end position="1133"/>
    </location>
</feature>
<reference evidence="4" key="1">
    <citation type="submission" date="2022-12" db="EMBL/GenBank/DDBJ databases">
        <authorList>
            <person name="Petersen C."/>
        </authorList>
    </citation>
    <scope>NUCLEOTIDE SEQUENCE</scope>
    <source>
        <strain evidence="4">IBT 16125</strain>
    </source>
</reference>
<protein>
    <recommendedName>
        <fullName evidence="6">Reverse transcriptase domain-containing protein</fullName>
    </recommendedName>
</protein>
<dbReference type="GeneID" id="81599584"/>
<dbReference type="EMBL" id="JAPVEA010000006">
    <property type="protein sequence ID" value="KAJ5449510.1"/>
    <property type="molecule type" value="Genomic_DNA"/>
</dbReference>
<evidence type="ECO:0000259" key="3">
    <source>
        <dbReference type="Pfam" id="PF14529"/>
    </source>
</evidence>